<accession>A0A024TMF6</accession>
<protein>
    <recommendedName>
        <fullName evidence="2">DDE Tnp4 domain-containing protein</fullName>
    </recommendedName>
</protein>
<dbReference type="RefSeq" id="XP_008876026.1">
    <property type="nucleotide sequence ID" value="XM_008877804.1"/>
</dbReference>
<evidence type="ECO:0000313" key="1">
    <source>
        <dbReference type="EMBL" id="ETV95325.1"/>
    </source>
</evidence>
<proteinExistence type="predicted"/>
<evidence type="ECO:0008006" key="2">
    <source>
        <dbReference type="Google" id="ProtNLM"/>
    </source>
</evidence>
<dbReference type="AlphaFoldDB" id="A0A024TMF6"/>
<dbReference type="EMBL" id="KI913981">
    <property type="protein sequence ID" value="ETV95325.1"/>
    <property type="molecule type" value="Genomic_DNA"/>
</dbReference>
<dbReference type="GeneID" id="20088272"/>
<reference evidence="1" key="1">
    <citation type="submission" date="2013-12" db="EMBL/GenBank/DDBJ databases">
        <title>The Genome Sequence of Aphanomyces invadans NJM9701.</title>
        <authorList>
            <consortium name="The Broad Institute Genomics Platform"/>
            <person name="Russ C."/>
            <person name="Tyler B."/>
            <person name="van West P."/>
            <person name="Dieguez-Uribeondo J."/>
            <person name="Young S.K."/>
            <person name="Zeng Q."/>
            <person name="Gargeya S."/>
            <person name="Fitzgerald M."/>
            <person name="Abouelleil A."/>
            <person name="Alvarado L."/>
            <person name="Chapman S.B."/>
            <person name="Gainer-Dewar J."/>
            <person name="Goldberg J."/>
            <person name="Griggs A."/>
            <person name="Gujja S."/>
            <person name="Hansen M."/>
            <person name="Howarth C."/>
            <person name="Imamovic A."/>
            <person name="Ireland A."/>
            <person name="Larimer J."/>
            <person name="McCowan C."/>
            <person name="Murphy C."/>
            <person name="Pearson M."/>
            <person name="Poon T.W."/>
            <person name="Priest M."/>
            <person name="Roberts A."/>
            <person name="Saif S."/>
            <person name="Shea T."/>
            <person name="Sykes S."/>
            <person name="Wortman J."/>
            <person name="Nusbaum C."/>
            <person name="Birren B."/>
        </authorList>
    </citation>
    <scope>NUCLEOTIDE SEQUENCE [LARGE SCALE GENOMIC DNA]</scope>
    <source>
        <strain evidence="1">NJM9701</strain>
    </source>
</reference>
<name>A0A024TMF6_9STRA</name>
<dbReference type="VEuPathDB" id="FungiDB:H310_11222"/>
<gene>
    <name evidence="1" type="ORF">H310_11222</name>
</gene>
<sequence>MTGGNTIFAQKGAMLENIFGFIDGSKIETCRISRKKRP</sequence>
<organism evidence="1">
    <name type="scientific">Aphanomyces invadans</name>
    <dbReference type="NCBI Taxonomy" id="157072"/>
    <lineage>
        <taxon>Eukaryota</taxon>
        <taxon>Sar</taxon>
        <taxon>Stramenopiles</taxon>
        <taxon>Oomycota</taxon>
        <taxon>Saprolegniomycetes</taxon>
        <taxon>Saprolegniales</taxon>
        <taxon>Verrucalvaceae</taxon>
        <taxon>Aphanomyces</taxon>
    </lineage>
</organism>